<organism evidence="4 5">
    <name type="scientific">Trichoderma harzianum</name>
    <name type="common">Hypocrea lixii</name>
    <dbReference type="NCBI Taxonomy" id="5544"/>
    <lineage>
        <taxon>Eukaryota</taxon>
        <taxon>Fungi</taxon>
        <taxon>Dikarya</taxon>
        <taxon>Ascomycota</taxon>
        <taxon>Pezizomycotina</taxon>
        <taxon>Sordariomycetes</taxon>
        <taxon>Hypocreomycetidae</taxon>
        <taxon>Hypocreales</taxon>
        <taxon>Hypocreaceae</taxon>
        <taxon>Trichoderma</taxon>
    </lineage>
</organism>
<evidence type="ECO:0000259" key="3">
    <source>
        <dbReference type="SMART" id="SM01266"/>
    </source>
</evidence>
<dbReference type="OrthoDB" id="25818at2759"/>
<dbReference type="SMART" id="SM01266">
    <property type="entry name" value="Mac"/>
    <property type="match status" value="1"/>
</dbReference>
<sequence length="245" mass="27029">MAARSPDGTPIDLAENRRRMARGELYWAFTPDLIQDRKQCARACRRLNTAEEVTRRELVEIWKDITRDEEPLPPKAASEEEDDALLEDYPWVEGPLKTDYGYNIKYAPPYTTSNQTLRNAQTPLLTPHRLGKNVFVNSNSTWIDTCPITIGARTLIGPNCSFYSGTHPLDHRVRNGTRGPESGKPIQVGEDCWFGGGVTVLPGVTIGKGSVIGAGSVVTKDVPEGVVVAGNPARVLRKTIEETEN</sequence>
<proteinExistence type="inferred from homology"/>
<dbReference type="GO" id="GO:0016407">
    <property type="term" value="F:acetyltransferase activity"/>
    <property type="evidence" value="ECO:0007669"/>
    <property type="project" value="InterPro"/>
</dbReference>
<dbReference type="Pfam" id="PF12464">
    <property type="entry name" value="Mac"/>
    <property type="match status" value="1"/>
</dbReference>
<feature type="domain" description="Maltose/galactoside acetyltransferase" evidence="3">
    <location>
        <begin position="17"/>
        <end position="67"/>
    </location>
</feature>
<reference evidence="5" key="1">
    <citation type="journal article" date="2015" name="Genome Announc.">
        <title>Draft whole-genome sequence of the biocontrol agent Trichoderma harzianum T6776.</title>
        <authorList>
            <person name="Baroncelli R."/>
            <person name="Piaggeschi G."/>
            <person name="Fiorini L."/>
            <person name="Bertolini E."/>
            <person name="Zapparata A."/>
            <person name="Pe M.E."/>
            <person name="Sarrocco S."/>
            <person name="Vannacci G."/>
        </authorList>
    </citation>
    <scope>NUCLEOTIDE SEQUENCE [LARGE SCALE GENOMIC DNA]</scope>
    <source>
        <strain evidence="5">T6776</strain>
    </source>
</reference>
<dbReference type="InterPro" id="IPR051159">
    <property type="entry name" value="Hexapeptide_acetyltransf"/>
</dbReference>
<dbReference type="PANTHER" id="PTHR23416:SF54">
    <property type="entry name" value="ACETYLTRANSFERASE, CYSE_LACA_LPXA_NODL FAMILY (AFU_ORTHOLOGUE AFUA_2G08430)-RELATED"/>
    <property type="match status" value="1"/>
</dbReference>
<keyword evidence="2 4" id="KW-0808">Transferase</keyword>
<dbReference type="OMA" id="FYSGTHP"/>
<dbReference type="GO" id="GO:0008374">
    <property type="term" value="F:O-acyltransferase activity"/>
    <property type="evidence" value="ECO:0007669"/>
    <property type="project" value="TreeGrafter"/>
</dbReference>
<accession>A0A0F9ZZF5</accession>
<dbReference type="InterPro" id="IPR024688">
    <property type="entry name" value="Mac_dom"/>
</dbReference>
<gene>
    <name evidence="4" type="ORF">THAR02_02561</name>
</gene>
<comment type="caution">
    <text evidence="4">The sequence shown here is derived from an EMBL/GenBank/DDBJ whole genome shotgun (WGS) entry which is preliminary data.</text>
</comment>
<dbReference type="InterPro" id="IPR001451">
    <property type="entry name" value="Hexapep"/>
</dbReference>
<protein>
    <submittedName>
        <fullName evidence="4">Galactoside O-acetyltransferase</fullName>
    </submittedName>
</protein>
<evidence type="ECO:0000256" key="2">
    <source>
        <dbReference type="ARBA" id="ARBA00022679"/>
    </source>
</evidence>
<comment type="similarity">
    <text evidence="1">Belongs to the transferase hexapeptide repeat family.</text>
</comment>
<dbReference type="CDD" id="cd03357">
    <property type="entry name" value="LbH_MAT_GAT"/>
    <property type="match status" value="1"/>
</dbReference>
<dbReference type="Proteomes" id="UP000034112">
    <property type="component" value="Unassembled WGS sequence"/>
</dbReference>
<dbReference type="PANTHER" id="PTHR23416">
    <property type="entry name" value="SIALIC ACID SYNTHASE-RELATED"/>
    <property type="match status" value="1"/>
</dbReference>
<dbReference type="SUPFAM" id="SSF51161">
    <property type="entry name" value="Trimeric LpxA-like enzymes"/>
    <property type="match status" value="1"/>
</dbReference>
<dbReference type="AlphaFoldDB" id="A0A0F9ZZF5"/>
<evidence type="ECO:0000313" key="4">
    <source>
        <dbReference type="EMBL" id="KKP05372.1"/>
    </source>
</evidence>
<name>A0A0F9ZZF5_TRIHA</name>
<evidence type="ECO:0000256" key="1">
    <source>
        <dbReference type="ARBA" id="ARBA00007274"/>
    </source>
</evidence>
<dbReference type="Pfam" id="PF00132">
    <property type="entry name" value="Hexapep"/>
    <property type="match status" value="1"/>
</dbReference>
<dbReference type="Gene3D" id="2.160.10.10">
    <property type="entry name" value="Hexapeptide repeat proteins"/>
    <property type="match status" value="1"/>
</dbReference>
<evidence type="ECO:0000313" key="5">
    <source>
        <dbReference type="Proteomes" id="UP000034112"/>
    </source>
</evidence>
<dbReference type="InterPro" id="IPR011004">
    <property type="entry name" value="Trimer_LpxA-like_sf"/>
</dbReference>
<dbReference type="EMBL" id="JOKZ01000051">
    <property type="protein sequence ID" value="KKP05372.1"/>
    <property type="molecule type" value="Genomic_DNA"/>
</dbReference>